<dbReference type="SMART" id="SM00487">
    <property type="entry name" value="DEXDc"/>
    <property type="match status" value="1"/>
</dbReference>
<proteinExistence type="predicted"/>
<evidence type="ECO:0000256" key="2">
    <source>
        <dbReference type="ARBA" id="ARBA00022840"/>
    </source>
</evidence>
<evidence type="ECO:0000259" key="5">
    <source>
        <dbReference type="PROSITE" id="PS51194"/>
    </source>
</evidence>
<dbReference type="Pfam" id="PF09369">
    <property type="entry name" value="MZB"/>
    <property type="match status" value="1"/>
</dbReference>
<dbReference type="PROSITE" id="PS51192">
    <property type="entry name" value="HELICASE_ATP_BIND_1"/>
    <property type="match status" value="1"/>
</dbReference>
<dbReference type="InterPro" id="IPR014001">
    <property type="entry name" value="Helicase_ATP-bd"/>
</dbReference>
<keyword evidence="2" id="KW-0067">ATP-binding</keyword>
<dbReference type="Gene3D" id="3.40.50.300">
    <property type="entry name" value="P-loop containing nucleotide triphosphate hydrolases"/>
    <property type="match status" value="2"/>
</dbReference>
<dbReference type="RefSeq" id="WP_284062689.1">
    <property type="nucleotide sequence ID" value="NZ_CP126158.1"/>
</dbReference>
<reference evidence="6 7" key="1">
    <citation type="journal article" date="2019" name="Int. J. Syst. Evol. Microbiol.">
        <title>The Global Catalogue of Microorganisms (GCM) 10K type strain sequencing project: providing services to taxonomists for standard genome sequencing and annotation.</title>
        <authorList>
            <consortium name="The Broad Institute Genomics Platform"/>
            <consortium name="The Broad Institute Genome Sequencing Center for Infectious Disease"/>
            <person name="Wu L."/>
            <person name="Ma J."/>
        </authorList>
    </citation>
    <scope>NUCLEOTIDE SEQUENCE [LARGE SCALE GENOMIC DNA]</scope>
    <source>
        <strain evidence="6 7">SYNS20</strain>
    </source>
</reference>
<dbReference type="Pfam" id="PF00271">
    <property type="entry name" value="Helicase_C"/>
    <property type="match status" value="1"/>
</dbReference>
<feature type="compositionally biased region" description="Basic and acidic residues" evidence="3">
    <location>
        <begin position="674"/>
        <end position="683"/>
    </location>
</feature>
<gene>
    <name evidence="6" type="ORF">ACFQFD_07735</name>
</gene>
<dbReference type="GO" id="GO:0005524">
    <property type="term" value="F:ATP binding"/>
    <property type="evidence" value="ECO:0007669"/>
    <property type="project" value="UniProtKB-KW"/>
</dbReference>
<evidence type="ECO:0000256" key="3">
    <source>
        <dbReference type="SAM" id="MobiDB-lite"/>
    </source>
</evidence>
<feature type="compositionally biased region" description="Basic and acidic residues" evidence="3">
    <location>
        <begin position="655"/>
        <end position="666"/>
    </location>
</feature>
<dbReference type="GO" id="GO:0004386">
    <property type="term" value="F:helicase activity"/>
    <property type="evidence" value="ECO:0007669"/>
    <property type="project" value="UniProtKB-KW"/>
</dbReference>
<dbReference type="EMBL" id="JBHSWX010000012">
    <property type="protein sequence ID" value="MFC6785869.1"/>
    <property type="molecule type" value="Genomic_DNA"/>
</dbReference>
<evidence type="ECO:0000313" key="6">
    <source>
        <dbReference type="EMBL" id="MFC6785869.1"/>
    </source>
</evidence>
<feature type="region of interest" description="Disordered" evidence="3">
    <location>
        <begin position="655"/>
        <end position="686"/>
    </location>
</feature>
<dbReference type="GO" id="GO:0140097">
    <property type="term" value="F:catalytic activity, acting on DNA"/>
    <property type="evidence" value="ECO:0007669"/>
    <property type="project" value="UniProtKB-ARBA"/>
</dbReference>
<evidence type="ECO:0000256" key="1">
    <source>
        <dbReference type="ARBA" id="ARBA00022741"/>
    </source>
</evidence>
<dbReference type="SUPFAM" id="SSF52540">
    <property type="entry name" value="P-loop containing nucleoside triphosphate hydrolases"/>
    <property type="match status" value="2"/>
</dbReference>
<dbReference type="PANTHER" id="PTHR47957:SF3">
    <property type="entry name" value="ATP-DEPENDENT HELICASE HRQ1"/>
    <property type="match status" value="1"/>
</dbReference>
<dbReference type="InterPro" id="IPR011545">
    <property type="entry name" value="DEAD/DEAH_box_helicase_dom"/>
</dbReference>
<dbReference type="InterPro" id="IPR001650">
    <property type="entry name" value="Helicase_C-like"/>
</dbReference>
<name>A0ABD5T9G4_9EURY</name>
<organism evidence="6 7">
    <name type="scientific">Halobaculum halobium</name>
    <dbReference type="NCBI Taxonomy" id="3032281"/>
    <lineage>
        <taxon>Archaea</taxon>
        <taxon>Methanobacteriati</taxon>
        <taxon>Methanobacteriota</taxon>
        <taxon>Stenosarchaea group</taxon>
        <taxon>Halobacteria</taxon>
        <taxon>Halobacteriales</taxon>
        <taxon>Haloferacaceae</taxon>
        <taxon>Halobaculum</taxon>
    </lineage>
</organism>
<dbReference type="Proteomes" id="UP001596443">
    <property type="component" value="Unassembled WGS sequence"/>
</dbReference>
<dbReference type="CDD" id="cd18797">
    <property type="entry name" value="SF2_C_Hrq"/>
    <property type="match status" value="1"/>
</dbReference>
<protein>
    <submittedName>
        <fullName evidence="6">DEAD/DEAH box helicase</fullName>
        <ecNumber evidence="6">3.6.4.-</ecNumber>
    </submittedName>
</protein>
<dbReference type="EC" id="3.6.4.-" evidence="6"/>
<keyword evidence="6" id="KW-0347">Helicase</keyword>
<dbReference type="PANTHER" id="PTHR47957">
    <property type="entry name" value="ATP-DEPENDENT HELICASE HRQ1"/>
    <property type="match status" value="1"/>
</dbReference>
<dbReference type="PROSITE" id="PS51194">
    <property type="entry name" value="HELICASE_CTER"/>
    <property type="match status" value="1"/>
</dbReference>
<dbReference type="InterPro" id="IPR027417">
    <property type="entry name" value="P-loop_NTPase"/>
</dbReference>
<keyword evidence="6" id="KW-0378">Hydrolase</keyword>
<dbReference type="Pfam" id="PF00270">
    <property type="entry name" value="DEAD"/>
    <property type="match status" value="1"/>
</dbReference>
<evidence type="ECO:0000313" key="7">
    <source>
        <dbReference type="Proteomes" id="UP001596443"/>
    </source>
</evidence>
<dbReference type="CDD" id="cd17923">
    <property type="entry name" value="DEXHc_Hrq1-like"/>
    <property type="match status" value="1"/>
</dbReference>
<feature type="domain" description="Helicase ATP-binding" evidence="4">
    <location>
        <begin position="60"/>
        <end position="243"/>
    </location>
</feature>
<feature type="domain" description="Helicase C-terminal" evidence="5">
    <location>
        <begin position="284"/>
        <end position="443"/>
    </location>
</feature>
<accession>A0ABD5T9G4</accession>
<keyword evidence="7" id="KW-1185">Reference proteome</keyword>
<dbReference type="SMART" id="SM00490">
    <property type="entry name" value="HELICc"/>
    <property type="match status" value="1"/>
</dbReference>
<sequence length="818" mass="89800">MDDTVEWLRSRPYYEDQIADRRTLPGREASVADVELEPRLASALADEGIESLYDHQSRAVEAIRDGDDVVLATRTASGKSLAYTVPAFERAMDHGGRTLYLAPQNALIADQEESLSDLAHGLGFGSRVSVEQYTGRLSKAKKRDVRDRQPTVLLSNPDMLHYGLLPWAYKHWEWFFGSLETVVIDEVHGYRGVFGSHVALVVRRLNRICERYGADPQFVCCSATIGNPVEHAARVTARPESNFTLVDEDASARGPRHWLLWNPAEYEGRQADQQSGRRRSSHTETKRLFCDLVQEGYQTLVFTRARQTAERYASDSAKELRQRGEHDLAGQIEAYQASLTDERRREIESGLHSGDVAGAWSTNALELGVDVGGLDAVILDGYPGTRMSAFQQSGRAGRGADDALVVMVAGEDQLDQYLVNNPDDLFEGDPERAMVDPENGELLPSHVASAADENWLRPEDESHFGDSFESIVESLEADGTLERMDTSRGVRWTYDGPGSAQHSMSLRTIDDREIDLMDARSSDVIASLSFGDALRDAHPGAVYHHQGETYEVDELDLDRDVARLRPTWADYYTRVLTDKDVVVNEDLRSRPLDAREDTEVRFADVTVTEQITGFERKDGSTGETIGSQALDLPETTLRTRALYYTVPSDVEREMRELASEAERSEVSNRAGGDATRESAEAGRSDAGFNGGIHAAEHGSISLMPLDLLCDRADIGGVSTPFHPHTGQSTVFIYDGYPGGVGLTRESYRDADRLLARTARLIAACDCAGGCPACVQSPHCGNANEPLSKPEAVTLLNALAGTDESIPGTPSSDGAAGAR</sequence>
<evidence type="ECO:0000259" key="4">
    <source>
        <dbReference type="PROSITE" id="PS51192"/>
    </source>
</evidence>
<comment type="caution">
    <text evidence="6">The sequence shown here is derived from an EMBL/GenBank/DDBJ whole genome shotgun (WGS) entry which is preliminary data.</text>
</comment>
<dbReference type="GeneID" id="81208928"/>
<dbReference type="InterPro" id="IPR018973">
    <property type="entry name" value="MZB"/>
</dbReference>
<dbReference type="AlphaFoldDB" id="A0ABD5T9G4"/>
<keyword evidence="1" id="KW-0547">Nucleotide-binding</keyword>
<dbReference type="GO" id="GO:0016787">
    <property type="term" value="F:hydrolase activity"/>
    <property type="evidence" value="ECO:0007669"/>
    <property type="project" value="UniProtKB-KW"/>
</dbReference>